<dbReference type="GO" id="GO:0008734">
    <property type="term" value="F:L-aspartate oxidase activity"/>
    <property type="evidence" value="ECO:0007669"/>
    <property type="project" value="InterPro"/>
</dbReference>
<evidence type="ECO:0000313" key="1">
    <source>
        <dbReference type="EMBL" id="SHJ13091.1"/>
    </source>
</evidence>
<protein>
    <submittedName>
        <fullName evidence="1">FAD dependent oxidoreductase</fullName>
    </submittedName>
</protein>
<accession>A0A1M6GT25</accession>
<dbReference type="InterPro" id="IPR005288">
    <property type="entry name" value="NadB"/>
</dbReference>
<dbReference type="OrthoDB" id="9759982at2"/>
<reference evidence="1 2" key="1">
    <citation type="submission" date="2016-11" db="EMBL/GenBank/DDBJ databases">
        <authorList>
            <person name="Jaros S."/>
            <person name="Januszkiewicz K."/>
            <person name="Wedrychowicz H."/>
        </authorList>
    </citation>
    <scope>NUCLEOTIDE SEQUENCE [LARGE SCALE GENOMIC DNA]</scope>
    <source>
        <strain evidence="1 2">DSM 21864</strain>
    </source>
</reference>
<dbReference type="AlphaFoldDB" id="A0A1M6GT25"/>
<dbReference type="STRING" id="1121298.SAMN05444401_2233"/>
<keyword evidence="2" id="KW-1185">Reference proteome</keyword>
<organism evidence="1 2">
    <name type="scientific">Clostridium amylolyticum</name>
    <dbReference type="NCBI Taxonomy" id="1121298"/>
    <lineage>
        <taxon>Bacteria</taxon>
        <taxon>Bacillati</taxon>
        <taxon>Bacillota</taxon>
        <taxon>Clostridia</taxon>
        <taxon>Eubacteriales</taxon>
        <taxon>Clostridiaceae</taxon>
        <taxon>Clostridium</taxon>
    </lineage>
</organism>
<dbReference type="SUPFAM" id="SSF51905">
    <property type="entry name" value="FAD/NAD(P)-binding domain"/>
    <property type="match status" value="1"/>
</dbReference>
<evidence type="ECO:0000313" key="2">
    <source>
        <dbReference type="Proteomes" id="UP000184080"/>
    </source>
</evidence>
<sequence length="524" mass="58983">MGRELHADIVITGGSLGGVAAALSAASAGKKVIMTEDTHWIGGQLTNQAVPPDEHMWIEQFGCTASYRELRNRLRNYYKNNFPVTEKARSNTFLNPGNGWVGRICHEPRAALAIINDMLAPYVHSGRLTILTRYKLTAAETSGDEITSVTVRNLDHGNEYVLTAPYFLDATECGDLLPISGTEYVTGSESISQTGEMHALPGDPDPMDMQAVTWCFAMDYIEGEDHTIEKPKDYDFWREYQADFWPVKHLSWQILRPATLDVRDMVLFPSNTMDSLWGYRQILDKDNFLPGTFDSSVTLVNWPQNDYWLGPIFDVSEEEAKRHLEGARQVSLSLLYWMQTEAPTRDGKIGYPGLRLRGDIVGTEDGLAMQPYIRESRRIKAEFTVLEQHVGTEMRNGKAAEEFKDSVGIGAYRIDLHPSTGNRNYVDISSLPFQIPLGSLIPVRMNNLLAACKNIGTTHITNGCYRLHPVEWNIGETAGYAAAYCLNNNISPRELRNTDKHLSAFQLQLRQQGFELEWPQVVKQ</sequence>
<dbReference type="PRINTS" id="PR00411">
    <property type="entry name" value="PNDRDTASEI"/>
</dbReference>
<gene>
    <name evidence="1" type="ORF">SAMN05444401_2233</name>
</gene>
<dbReference type="Proteomes" id="UP000184080">
    <property type="component" value="Unassembled WGS sequence"/>
</dbReference>
<dbReference type="Gene3D" id="3.50.50.60">
    <property type="entry name" value="FAD/NAD(P)-binding domain"/>
    <property type="match status" value="1"/>
</dbReference>
<dbReference type="InterPro" id="IPR036188">
    <property type="entry name" value="FAD/NAD-bd_sf"/>
</dbReference>
<name>A0A1M6GT25_9CLOT</name>
<dbReference type="RefSeq" id="WP_073006496.1">
    <property type="nucleotide sequence ID" value="NZ_FQZO01000003.1"/>
</dbReference>
<dbReference type="Pfam" id="PF12831">
    <property type="entry name" value="FAD_oxidored"/>
    <property type="match status" value="1"/>
</dbReference>
<dbReference type="EMBL" id="FQZO01000003">
    <property type="protein sequence ID" value="SHJ13091.1"/>
    <property type="molecule type" value="Genomic_DNA"/>
</dbReference>
<proteinExistence type="predicted"/>
<dbReference type="PANTHER" id="PTHR42716">
    <property type="entry name" value="L-ASPARTATE OXIDASE"/>
    <property type="match status" value="1"/>
</dbReference>
<dbReference type="PANTHER" id="PTHR42716:SF1">
    <property type="entry name" value="SLL0471 PROTEIN"/>
    <property type="match status" value="1"/>
</dbReference>
<dbReference type="GO" id="GO:0009435">
    <property type="term" value="P:NAD+ biosynthetic process"/>
    <property type="evidence" value="ECO:0007669"/>
    <property type="project" value="InterPro"/>
</dbReference>